<dbReference type="Pfam" id="PF13193">
    <property type="entry name" value="AMP-binding_C"/>
    <property type="match status" value="1"/>
</dbReference>
<name>A0ABN0XRZ9_9ACTN</name>
<dbReference type="InterPro" id="IPR045851">
    <property type="entry name" value="AMP-bd_C_sf"/>
</dbReference>
<dbReference type="Pfam" id="PF00550">
    <property type="entry name" value="PP-binding"/>
    <property type="match status" value="1"/>
</dbReference>
<dbReference type="Gene3D" id="2.30.38.10">
    <property type="entry name" value="Luciferase, Domain 3"/>
    <property type="match status" value="1"/>
</dbReference>
<feature type="domain" description="Carrier" evidence="3">
    <location>
        <begin position="521"/>
        <end position="596"/>
    </location>
</feature>
<protein>
    <recommendedName>
        <fullName evidence="3">Carrier domain-containing protein</fullName>
    </recommendedName>
</protein>
<keyword evidence="1" id="KW-0596">Phosphopantetheine</keyword>
<dbReference type="PANTHER" id="PTHR45527">
    <property type="entry name" value="NONRIBOSOMAL PEPTIDE SYNTHETASE"/>
    <property type="match status" value="1"/>
</dbReference>
<dbReference type="InterPro" id="IPR029058">
    <property type="entry name" value="AB_hydrolase_fold"/>
</dbReference>
<keyword evidence="2" id="KW-0597">Phosphoprotein</keyword>
<dbReference type="PROSITE" id="PS00455">
    <property type="entry name" value="AMP_BINDING"/>
    <property type="match status" value="1"/>
</dbReference>
<dbReference type="SMART" id="SM00823">
    <property type="entry name" value="PKS_PP"/>
    <property type="match status" value="1"/>
</dbReference>
<dbReference type="InterPro" id="IPR020806">
    <property type="entry name" value="PKS_PP-bd"/>
</dbReference>
<dbReference type="EMBL" id="BAAABW010000028">
    <property type="protein sequence ID" value="GAA0371390.1"/>
    <property type="molecule type" value="Genomic_DNA"/>
</dbReference>
<reference evidence="4 5" key="1">
    <citation type="journal article" date="2019" name="Int. J. Syst. Evol. Microbiol.">
        <title>The Global Catalogue of Microorganisms (GCM) 10K type strain sequencing project: providing services to taxonomists for standard genome sequencing and annotation.</title>
        <authorList>
            <consortium name="The Broad Institute Genomics Platform"/>
            <consortium name="The Broad Institute Genome Sequencing Center for Infectious Disease"/>
            <person name="Wu L."/>
            <person name="Ma J."/>
        </authorList>
    </citation>
    <scope>NUCLEOTIDE SEQUENCE [LARGE SCALE GENOMIC DNA]</scope>
    <source>
        <strain evidence="4 5">JCM 4565</strain>
    </source>
</reference>
<evidence type="ECO:0000313" key="5">
    <source>
        <dbReference type="Proteomes" id="UP001500063"/>
    </source>
</evidence>
<accession>A0ABN0XRZ9</accession>
<dbReference type="InterPro" id="IPR009081">
    <property type="entry name" value="PP-bd_ACP"/>
</dbReference>
<dbReference type="Proteomes" id="UP001500063">
    <property type="component" value="Unassembled WGS sequence"/>
</dbReference>
<dbReference type="InterPro" id="IPR010071">
    <property type="entry name" value="AA_adenyl_dom"/>
</dbReference>
<comment type="caution">
    <text evidence="4">The sequence shown here is derived from an EMBL/GenBank/DDBJ whole genome shotgun (WGS) entry which is preliminary data.</text>
</comment>
<dbReference type="PROSITE" id="PS50075">
    <property type="entry name" value="CARRIER"/>
    <property type="match status" value="1"/>
</dbReference>
<dbReference type="InterPro" id="IPR036736">
    <property type="entry name" value="ACP-like_sf"/>
</dbReference>
<dbReference type="SUPFAM" id="SSF56801">
    <property type="entry name" value="Acetyl-CoA synthetase-like"/>
    <property type="match status" value="1"/>
</dbReference>
<dbReference type="Gene3D" id="3.40.50.1820">
    <property type="entry name" value="alpha/beta hydrolase"/>
    <property type="match status" value="1"/>
</dbReference>
<dbReference type="Gene3D" id="3.40.50.980">
    <property type="match status" value="2"/>
</dbReference>
<dbReference type="NCBIfam" id="TIGR01733">
    <property type="entry name" value="AA-adenyl-dom"/>
    <property type="match status" value="1"/>
</dbReference>
<dbReference type="PROSITE" id="PS00012">
    <property type="entry name" value="PHOSPHOPANTETHEINE"/>
    <property type="match status" value="1"/>
</dbReference>
<evidence type="ECO:0000256" key="2">
    <source>
        <dbReference type="ARBA" id="ARBA00022553"/>
    </source>
</evidence>
<dbReference type="PANTHER" id="PTHR45527:SF1">
    <property type="entry name" value="FATTY ACID SYNTHASE"/>
    <property type="match status" value="1"/>
</dbReference>
<organism evidence="4 5">
    <name type="scientific">Streptomyces blastmyceticus</name>
    <dbReference type="NCBI Taxonomy" id="68180"/>
    <lineage>
        <taxon>Bacteria</taxon>
        <taxon>Bacillati</taxon>
        <taxon>Actinomycetota</taxon>
        <taxon>Actinomycetes</taxon>
        <taxon>Kitasatosporales</taxon>
        <taxon>Streptomycetaceae</taxon>
        <taxon>Streptomyces</taxon>
    </lineage>
</organism>
<dbReference type="SUPFAM" id="SSF47336">
    <property type="entry name" value="ACP-like"/>
    <property type="match status" value="1"/>
</dbReference>
<dbReference type="InterPro" id="IPR020845">
    <property type="entry name" value="AMP-binding_CS"/>
</dbReference>
<evidence type="ECO:0000259" key="3">
    <source>
        <dbReference type="PROSITE" id="PS50075"/>
    </source>
</evidence>
<dbReference type="InterPro" id="IPR025110">
    <property type="entry name" value="AMP-bd_C"/>
</dbReference>
<sequence>MTTTVESVHPAESVHAAFERCAAATPDAVAISSGDTRVGYAELDARANRLAHHLRALGVGVESPVGICAERSVETVVALLAILKAGGHYVALDPRQPRERHATLVKEAGPELILTQERLLPQVSGLAGTVVLDDPELDRGVLSGLPATALGAEVRPGHAAYVAYTSGSTGAPKGACVPHRAVLRLVQDNNFLTAGPDDAFLMFAPLAFDASTLEIWAPLLNGARLAILPPGEPSLDELADAVVQEGVTVLWLTAGLFHQMAEGPVARLTTVRQLLAGGDVLSPHHINATFAALPGIRVVNGYGPTENTTFTCCHIMDEPVGDGPVPIGLPVTGTTVHVLDERLREVPDGATGELYAGGAGVARGYVGRPDLTADRFLPDPHATEPGARMYRTGDLVRRRADGVVEFLGRIDNQVKVRGFRIEPGEIETALVAQAGVKDACVVVHTHPESGKRLVAFFVADDSVLPAALREAVAAALPPYMVPSLLARVDALPLTRNGKVDRAALTAREIRERPETNADFRAPGTALERELAVLWAGLMGLDEVGVDDDFFELGGHSLMVTRIVAHVAERHGVELRPRDLYLSSTVAELAEVIEGSAG</sequence>
<dbReference type="Pfam" id="PF00501">
    <property type="entry name" value="AMP-binding"/>
    <property type="match status" value="1"/>
</dbReference>
<gene>
    <name evidence="4" type="ORF">GCM10010319_56830</name>
</gene>
<proteinExistence type="predicted"/>
<keyword evidence="5" id="KW-1185">Reference proteome</keyword>
<evidence type="ECO:0000313" key="4">
    <source>
        <dbReference type="EMBL" id="GAA0371390.1"/>
    </source>
</evidence>
<dbReference type="InterPro" id="IPR006162">
    <property type="entry name" value="Ppantetheine_attach_site"/>
</dbReference>
<dbReference type="RefSeq" id="WP_344122294.1">
    <property type="nucleotide sequence ID" value="NZ_BAAABW010000028.1"/>
</dbReference>
<dbReference type="Gene3D" id="3.30.300.30">
    <property type="match status" value="1"/>
</dbReference>
<dbReference type="CDD" id="cd12117">
    <property type="entry name" value="A_NRPS_Srf_like"/>
    <property type="match status" value="1"/>
</dbReference>
<dbReference type="InterPro" id="IPR000873">
    <property type="entry name" value="AMP-dep_synth/lig_dom"/>
</dbReference>
<evidence type="ECO:0000256" key="1">
    <source>
        <dbReference type="ARBA" id="ARBA00022450"/>
    </source>
</evidence>